<keyword evidence="7 9" id="KW-1133">Transmembrane helix</keyword>
<dbReference type="InterPro" id="IPR017871">
    <property type="entry name" value="ABC_transporter-like_CS"/>
</dbReference>
<keyword evidence="2" id="KW-0813">Transport</keyword>
<dbReference type="Proteomes" id="UP000294813">
    <property type="component" value="Unassembled WGS sequence"/>
</dbReference>
<keyword evidence="13" id="KW-1185">Reference proteome</keyword>
<dbReference type="PANTHER" id="PTHR43394">
    <property type="entry name" value="ATP-DEPENDENT PERMEASE MDL1, MITOCHONDRIAL"/>
    <property type="match status" value="1"/>
</dbReference>
<feature type="domain" description="ABC transporter" evidence="10">
    <location>
        <begin position="362"/>
        <end position="597"/>
    </location>
</feature>
<evidence type="ECO:0000256" key="3">
    <source>
        <dbReference type="ARBA" id="ARBA00022475"/>
    </source>
</evidence>
<reference evidence="12 13" key="1">
    <citation type="submission" date="2019-03" db="EMBL/GenBank/DDBJ databases">
        <title>Genomic Encyclopedia of Type Strains, Phase IV (KMG-IV): sequencing the most valuable type-strain genomes for metagenomic binning, comparative biology and taxonomic classification.</title>
        <authorList>
            <person name="Goeker M."/>
        </authorList>
    </citation>
    <scope>NUCLEOTIDE SEQUENCE [LARGE SCALE GENOMIC DNA]</scope>
    <source>
        <strain evidence="12 13">DSM 11170</strain>
    </source>
</reference>
<dbReference type="InterPro" id="IPR027417">
    <property type="entry name" value="P-loop_NTPase"/>
</dbReference>
<dbReference type="SMART" id="SM00382">
    <property type="entry name" value="AAA"/>
    <property type="match status" value="1"/>
</dbReference>
<evidence type="ECO:0000256" key="4">
    <source>
        <dbReference type="ARBA" id="ARBA00022692"/>
    </source>
</evidence>
<protein>
    <submittedName>
        <fullName evidence="12">ATP-binding cassette subfamily B protein</fullName>
    </submittedName>
</protein>
<keyword evidence="4 9" id="KW-0812">Transmembrane</keyword>
<feature type="transmembrane region" description="Helical" evidence="9">
    <location>
        <begin position="278"/>
        <end position="296"/>
    </location>
</feature>
<organism evidence="12 13">
    <name type="scientific">Heliophilum fasciatum</name>
    <dbReference type="NCBI Taxonomy" id="35700"/>
    <lineage>
        <taxon>Bacteria</taxon>
        <taxon>Bacillati</taxon>
        <taxon>Bacillota</taxon>
        <taxon>Clostridia</taxon>
        <taxon>Eubacteriales</taxon>
        <taxon>Heliobacteriaceae</taxon>
        <taxon>Heliophilum</taxon>
    </lineage>
</organism>
<dbReference type="OrthoDB" id="9771903at2"/>
<dbReference type="InterPro" id="IPR011527">
    <property type="entry name" value="ABC1_TM_dom"/>
</dbReference>
<dbReference type="PROSITE" id="PS50893">
    <property type="entry name" value="ABC_TRANSPORTER_2"/>
    <property type="match status" value="1"/>
</dbReference>
<feature type="transmembrane region" description="Helical" evidence="9">
    <location>
        <begin position="155"/>
        <end position="174"/>
    </location>
</feature>
<proteinExistence type="predicted"/>
<keyword evidence="5" id="KW-0547">Nucleotide-binding</keyword>
<evidence type="ECO:0000256" key="1">
    <source>
        <dbReference type="ARBA" id="ARBA00004651"/>
    </source>
</evidence>
<dbReference type="FunFam" id="1.20.1560.10:FF:000040">
    <property type="entry name" value="Multidrug ABC transporter ATP-binding protein"/>
    <property type="match status" value="1"/>
</dbReference>
<keyword evidence="6 12" id="KW-0067">ATP-binding</keyword>
<evidence type="ECO:0000313" key="12">
    <source>
        <dbReference type="EMBL" id="TCP68724.1"/>
    </source>
</evidence>
<dbReference type="InterPro" id="IPR039421">
    <property type="entry name" value="Type_1_exporter"/>
</dbReference>
<keyword evidence="3" id="KW-1003">Cell membrane</keyword>
<dbReference type="GO" id="GO:0016887">
    <property type="term" value="F:ATP hydrolysis activity"/>
    <property type="evidence" value="ECO:0007669"/>
    <property type="project" value="InterPro"/>
</dbReference>
<evidence type="ECO:0000256" key="8">
    <source>
        <dbReference type="ARBA" id="ARBA00023136"/>
    </source>
</evidence>
<evidence type="ECO:0000259" key="10">
    <source>
        <dbReference type="PROSITE" id="PS50893"/>
    </source>
</evidence>
<comment type="subcellular location">
    <subcellularLocation>
        <location evidence="1">Cell membrane</location>
        <topology evidence="1">Multi-pass membrane protein</topology>
    </subcellularLocation>
</comment>
<evidence type="ECO:0000256" key="7">
    <source>
        <dbReference type="ARBA" id="ARBA00022989"/>
    </source>
</evidence>
<dbReference type="InterPro" id="IPR003439">
    <property type="entry name" value="ABC_transporter-like_ATP-bd"/>
</dbReference>
<evidence type="ECO:0000259" key="11">
    <source>
        <dbReference type="PROSITE" id="PS50929"/>
    </source>
</evidence>
<dbReference type="FunFam" id="3.40.50.300:FF:000221">
    <property type="entry name" value="Multidrug ABC transporter ATP-binding protein"/>
    <property type="match status" value="1"/>
</dbReference>
<feature type="transmembrane region" description="Helical" evidence="9">
    <location>
        <begin position="239"/>
        <end position="258"/>
    </location>
</feature>
<evidence type="ECO:0000256" key="2">
    <source>
        <dbReference type="ARBA" id="ARBA00022448"/>
    </source>
</evidence>
<evidence type="ECO:0000313" key="13">
    <source>
        <dbReference type="Proteomes" id="UP000294813"/>
    </source>
</evidence>
<name>A0A4R2RYW6_9FIRM</name>
<dbReference type="Gene3D" id="1.20.1560.10">
    <property type="entry name" value="ABC transporter type 1, transmembrane domain"/>
    <property type="match status" value="1"/>
</dbReference>
<dbReference type="SUPFAM" id="SSF90123">
    <property type="entry name" value="ABC transporter transmembrane region"/>
    <property type="match status" value="1"/>
</dbReference>
<dbReference type="PANTHER" id="PTHR43394:SF1">
    <property type="entry name" value="ATP-BINDING CASSETTE SUB-FAMILY B MEMBER 10, MITOCHONDRIAL"/>
    <property type="match status" value="1"/>
</dbReference>
<dbReference type="InterPro" id="IPR003593">
    <property type="entry name" value="AAA+_ATPase"/>
</dbReference>
<dbReference type="Pfam" id="PF00005">
    <property type="entry name" value="ABC_tran"/>
    <property type="match status" value="1"/>
</dbReference>
<dbReference type="AlphaFoldDB" id="A0A4R2RYW6"/>
<dbReference type="SUPFAM" id="SSF52540">
    <property type="entry name" value="P-loop containing nucleoside triphosphate hydrolases"/>
    <property type="match status" value="1"/>
</dbReference>
<sequence>MIKLARFLQPYRMAIAMVLLLIFLQSLSELYLPTLLADIVNLGIVRGDTAYILKIGAVMVTVAAAGALCAIGANYLSSRVAVGFSKQVRALLFTHVENFSLQEFDQIGTASLITRTTNDIAQLQQALTVMLRLMVSAPLMCIGGIIMAVSRDAELSLVLAVVIPVLALVIYLVASRGIPLFRQVQVKLDGINRVLRENLTGVRVVRAFNRTDYEKERFDQVNRDFTATSVQVNRIMGSLMPLMLLIMNLSTVAILWFGANRIDLGKMQIGDLMAFIQYAMQILFALMMLSFMFVMLPRAAVSAGRVNEVLEMEPQIKESATARTEQRAMVTTQPLPATAATGATAATTATPMAPSQLKGPAIEFDHVTFRYPGAEEPVLEDVSFTAWPGETTAIIGGTGAGKSTLLALIPRFYDVDSGSIRVGGTDVRAMTQAELRGQLGVVAQKAVLFTGTVAENIRYGNEKATDEEVRQAARIAQAADFIETMPEGYDALIAQGGANLSGGQKQRLAMARAIVRRPPIYLFDDSFSALDYKTDAKLRAALKEITNEAAVLIVAQRVSTVMEAERIIVLDQGRVAGNGSHRELMATCAVYREIVASQGAEEDAHE</sequence>
<dbReference type="GO" id="GO:0005886">
    <property type="term" value="C:plasma membrane"/>
    <property type="evidence" value="ECO:0007669"/>
    <property type="project" value="UniProtKB-SubCell"/>
</dbReference>
<dbReference type="GO" id="GO:0005524">
    <property type="term" value="F:ATP binding"/>
    <property type="evidence" value="ECO:0007669"/>
    <property type="project" value="UniProtKB-KW"/>
</dbReference>
<dbReference type="PROSITE" id="PS50929">
    <property type="entry name" value="ABC_TM1F"/>
    <property type="match status" value="1"/>
</dbReference>
<feature type="domain" description="ABC transmembrane type-1" evidence="11">
    <location>
        <begin position="16"/>
        <end position="298"/>
    </location>
</feature>
<evidence type="ECO:0000256" key="6">
    <source>
        <dbReference type="ARBA" id="ARBA00022840"/>
    </source>
</evidence>
<dbReference type="RefSeq" id="WP_131917920.1">
    <property type="nucleotide sequence ID" value="NZ_JAOQNU010000002.1"/>
</dbReference>
<dbReference type="CDD" id="cd18548">
    <property type="entry name" value="ABC_6TM_Tm287_like"/>
    <property type="match status" value="1"/>
</dbReference>
<keyword evidence="8 9" id="KW-0472">Membrane</keyword>
<dbReference type="GO" id="GO:0015421">
    <property type="term" value="F:ABC-type oligopeptide transporter activity"/>
    <property type="evidence" value="ECO:0007669"/>
    <property type="project" value="TreeGrafter"/>
</dbReference>
<accession>A0A4R2RYW6</accession>
<dbReference type="InterPro" id="IPR036640">
    <property type="entry name" value="ABC1_TM_sf"/>
</dbReference>
<feature type="transmembrane region" description="Helical" evidence="9">
    <location>
        <begin position="52"/>
        <end position="76"/>
    </location>
</feature>
<feature type="transmembrane region" description="Helical" evidence="9">
    <location>
        <begin position="129"/>
        <end position="149"/>
    </location>
</feature>
<dbReference type="Gene3D" id="3.40.50.300">
    <property type="entry name" value="P-loop containing nucleotide triphosphate hydrolases"/>
    <property type="match status" value="1"/>
</dbReference>
<dbReference type="Pfam" id="PF00664">
    <property type="entry name" value="ABC_membrane"/>
    <property type="match status" value="1"/>
</dbReference>
<evidence type="ECO:0000256" key="9">
    <source>
        <dbReference type="SAM" id="Phobius"/>
    </source>
</evidence>
<dbReference type="EMBL" id="SLXT01000002">
    <property type="protein sequence ID" value="TCP68724.1"/>
    <property type="molecule type" value="Genomic_DNA"/>
</dbReference>
<gene>
    <name evidence="12" type="ORF">EDD73_102120</name>
</gene>
<comment type="caution">
    <text evidence="12">The sequence shown here is derived from an EMBL/GenBank/DDBJ whole genome shotgun (WGS) entry which is preliminary data.</text>
</comment>
<evidence type="ECO:0000256" key="5">
    <source>
        <dbReference type="ARBA" id="ARBA00022741"/>
    </source>
</evidence>
<dbReference type="PROSITE" id="PS00211">
    <property type="entry name" value="ABC_TRANSPORTER_1"/>
    <property type="match status" value="1"/>
</dbReference>